<gene>
    <name evidence="1" type="ORF">A4A49_65486</name>
</gene>
<evidence type="ECO:0008006" key="3">
    <source>
        <dbReference type="Google" id="ProtNLM"/>
    </source>
</evidence>
<dbReference type="AlphaFoldDB" id="A0A1J6JYB2"/>
<dbReference type="OMA" id="CVVTHEV"/>
<organism evidence="1 2">
    <name type="scientific">Nicotiana attenuata</name>
    <name type="common">Coyote tobacco</name>
    <dbReference type="NCBI Taxonomy" id="49451"/>
    <lineage>
        <taxon>Eukaryota</taxon>
        <taxon>Viridiplantae</taxon>
        <taxon>Streptophyta</taxon>
        <taxon>Embryophyta</taxon>
        <taxon>Tracheophyta</taxon>
        <taxon>Spermatophyta</taxon>
        <taxon>Magnoliopsida</taxon>
        <taxon>eudicotyledons</taxon>
        <taxon>Gunneridae</taxon>
        <taxon>Pentapetalae</taxon>
        <taxon>asterids</taxon>
        <taxon>lamiids</taxon>
        <taxon>Solanales</taxon>
        <taxon>Solanaceae</taxon>
        <taxon>Nicotianoideae</taxon>
        <taxon>Nicotianeae</taxon>
        <taxon>Nicotiana</taxon>
    </lineage>
</organism>
<feature type="non-terminal residue" evidence="1">
    <location>
        <position position="218"/>
    </location>
</feature>
<dbReference type="Proteomes" id="UP000187609">
    <property type="component" value="Unassembled WGS sequence"/>
</dbReference>
<dbReference type="PANTHER" id="PTHR34222">
    <property type="entry name" value="GAG_PRE-INTEGRS DOMAIN-CONTAINING PROTEIN"/>
    <property type="match status" value="1"/>
</dbReference>
<dbReference type="EMBL" id="MJEQ01003908">
    <property type="protein sequence ID" value="OIT22086.1"/>
    <property type="molecule type" value="Genomic_DNA"/>
</dbReference>
<dbReference type="Gramene" id="OIT22086">
    <property type="protein sequence ID" value="OIT22086"/>
    <property type="gene ID" value="A4A49_65486"/>
</dbReference>
<keyword evidence="2" id="KW-1185">Reference proteome</keyword>
<dbReference type="PANTHER" id="PTHR34222:SF82">
    <property type="entry name" value="CCHC-TYPE DOMAIN-CONTAINING PROTEIN"/>
    <property type="match status" value="1"/>
</dbReference>
<reference evidence="1" key="1">
    <citation type="submission" date="2016-11" db="EMBL/GenBank/DDBJ databases">
        <title>The genome of Nicotiana attenuata.</title>
        <authorList>
            <person name="Xu S."/>
            <person name="Brockmoeller T."/>
            <person name="Gaquerel E."/>
            <person name="Navarro A."/>
            <person name="Kuhl H."/>
            <person name="Gase K."/>
            <person name="Ling Z."/>
            <person name="Zhou W."/>
            <person name="Kreitzer C."/>
            <person name="Stanke M."/>
            <person name="Tang H."/>
            <person name="Lyons E."/>
            <person name="Pandey P."/>
            <person name="Pandey S.P."/>
            <person name="Timmermann B."/>
            <person name="Baldwin I.T."/>
        </authorList>
    </citation>
    <scope>NUCLEOTIDE SEQUENCE [LARGE SCALE GENOMIC DNA]</scope>
    <source>
        <strain evidence="1">UT</strain>
    </source>
</reference>
<evidence type="ECO:0000313" key="1">
    <source>
        <dbReference type="EMBL" id="OIT22086.1"/>
    </source>
</evidence>
<feature type="non-terminal residue" evidence="1">
    <location>
        <position position="1"/>
    </location>
</feature>
<name>A0A1J6JYB2_NICAT</name>
<proteinExistence type="predicted"/>
<evidence type="ECO:0000313" key="2">
    <source>
        <dbReference type="Proteomes" id="UP000187609"/>
    </source>
</evidence>
<accession>A0A1J6JYB2</accession>
<comment type="caution">
    <text evidence="1">The sequence shown here is derived from an EMBL/GenBank/DDBJ whole genome shotgun (WGS) entry which is preliminary data.</text>
</comment>
<protein>
    <recommendedName>
        <fullName evidence="3">Retrotransposon gag domain-containing protein</fullName>
    </recommendedName>
</protein>
<sequence>IPSINKVYAMIISEESRRSMCHSSQVSEVTEGTALFSSKTQACQITQLRSKKNTLYYDYCNFKGHTRETCYKQNGYPPEFKTKKKAGSGNAAHFAQEATRPTGNNQTYTTTNFAGTSQVQHSAMPGQRTQNVMLNVPQFTQEQYHQIIQLLRKGSEGNNSTTPLLTGIASCVVTHEVLAKWIVDSGASSHVVHSLGLLVNPKILTDSKNGTIQLPTGN</sequence>